<gene>
    <name evidence="1" type="ORF">S06H3_15798</name>
</gene>
<feature type="non-terminal residue" evidence="1">
    <location>
        <position position="228"/>
    </location>
</feature>
<reference evidence="1" key="1">
    <citation type="journal article" date="2014" name="Front. Microbiol.">
        <title>High frequency of phylogenetically diverse reductive dehalogenase-homologous genes in deep subseafloor sedimentary metagenomes.</title>
        <authorList>
            <person name="Kawai M."/>
            <person name="Futagami T."/>
            <person name="Toyoda A."/>
            <person name="Takaki Y."/>
            <person name="Nishi S."/>
            <person name="Hori S."/>
            <person name="Arai W."/>
            <person name="Tsubouchi T."/>
            <person name="Morono Y."/>
            <person name="Uchiyama I."/>
            <person name="Ito T."/>
            <person name="Fujiyama A."/>
            <person name="Inagaki F."/>
            <person name="Takami H."/>
        </authorList>
    </citation>
    <scope>NUCLEOTIDE SEQUENCE</scope>
    <source>
        <strain evidence="1">Expedition CK06-06</strain>
    </source>
</reference>
<comment type="caution">
    <text evidence="1">The sequence shown here is derived from an EMBL/GenBank/DDBJ whole genome shotgun (WGS) entry which is preliminary data.</text>
</comment>
<organism evidence="1">
    <name type="scientific">marine sediment metagenome</name>
    <dbReference type="NCBI Taxonomy" id="412755"/>
    <lineage>
        <taxon>unclassified sequences</taxon>
        <taxon>metagenomes</taxon>
        <taxon>ecological metagenomes</taxon>
    </lineage>
</organism>
<proteinExistence type="predicted"/>
<accession>X1L071</accession>
<dbReference type="PANTHER" id="PTHR36528">
    <property type="entry name" value="CRISPR SYSTEM SINGLE-STRAND-SPECIFIC DEOXYRIBONUCLEASE CAS10/CSM1 (SUBTYPE III-A)"/>
    <property type="match status" value="1"/>
</dbReference>
<protein>
    <submittedName>
        <fullName evidence="1">Uncharacterized protein</fullName>
    </submittedName>
</protein>
<dbReference type="InterPro" id="IPR052117">
    <property type="entry name" value="Cas10/Csm1_subtype-III-A"/>
</dbReference>
<dbReference type="PANTHER" id="PTHR36528:SF1">
    <property type="entry name" value="CRISPR SYSTEM SINGLE-STRAND-SPECIFIC DEOXYRIBONUCLEASE CAS10_CSM1 (SUBTYPE III-A)"/>
    <property type="match status" value="1"/>
</dbReference>
<name>X1L071_9ZZZZ</name>
<evidence type="ECO:0000313" key="1">
    <source>
        <dbReference type="EMBL" id="GAI12722.1"/>
    </source>
</evidence>
<dbReference type="EMBL" id="BARV01007786">
    <property type="protein sequence ID" value="GAI12722.1"/>
    <property type="molecule type" value="Genomic_DNA"/>
</dbReference>
<dbReference type="Gene3D" id="3.30.70.270">
    <property type="match status" value="1"/>
</dbReference>
<dbReference type="AlphaFoldDB" id="X1L071"/>
<sequence>MLPQSAKETLVNIKEKINSYLLHIGGILYLGFVWSECNIDDLMSQNFRHKWNDVDKLLEEDKNKKFSNKLQELFARTLPKKLTSKDECQICHRDDSNIMEEMEDREGNKMNTCYLCKELFYLGDALTKYEYINRWEKRPTKKGHFIEVPSLSENAYYWVGKKPDGTFNWIKNSFQPGDYWPFFTADYVTLENGKTADFEFLADKSDGKKLIGSLRMDVDNLGVIFSQR</sequence>
<dbReference type="InterPro" id="IPR043128">
    <property type="entry name" value="Rev_trsase/Diguanyl_cyclase"/>
</dbReference>